<evidence type="ECO:0000313" key="5">
    <source>
        <dbReference type="EMBL" id="BAC19198.1"/>
    </source>
</evidence>
<dbReference type="eggNOG" id="COG1309">
    <property type="taxonomic scope" value="Bacteria"/>
</dbReference>
<dbReference type="PRINTS" id="PR00455">
    <property type="entry name" value="HTHTETR"/>
</dbReference>
<dbReference type="GO" id="GO:0000976">
    <property type="term" value="F:transcription cis-regulatory region binding"/>
    <property type="evidence" value="ECO:0007669"/>
    <property type="project" value="TreeGrafter"/>
</dbReference>
<dbReference type="PANTHER" id="PTHR30055:SF226">
    <property type="entry name" value="HTH-TYPE TRANSCRIPTIONAL REGULATOR PKSA"/>
    <property type="match status" value="1"/>
</dbReference>
<dbReference type="KEGG" id="cef:CE2388"/>
<keyword evidence="6" id="KW-1185">Reference proteome</keyword>
<dbReference type="SUPFAM" id="SSF46689">
    <property type="entry name" value="Homeodomain-like"/>
    <property type="match status" value="1"/>
</dbReference>
<dbReference type="STRING" id="196164.gene:10742825"/>
<accession>Q8FMW1</accession>
<dbReference type="AlphaFoldDB" id="Q8FMW1"/>
<proteinExistence type="predicted"/>
<organism evidence="5 6">
    <name type="scientific">Corynebacterium efficiens (strain DSM 44549 / YS-314 / AJ 12310 / JCM 11189 / NBRC 100395)</name>
    <dbReference type="NCBI Taxonomy" id="196164"/>
    <lineage>
        <taxon>Bacteria</taxon>
        <taxon>Bacillati</taxon>
        <taxon>Actinomycetota</taxon>
        <taxon>Actinomycetes</taxon>
        <taxon>Mycobacteriales</taxon>
        <taxon>Corynebacteriaceae</taxon>
        <taxon>Corynebacterium</taxon>
    </lineage>
</organism>
<dbReference type="PANTHER" id="PTHR30055">
    <property type="entry name" value="HTH-TYPE TRANSCRIPTIONAL REGULATOR RUTR"/>
    <property type="match status" value="1"/>
</dbReference>
<evidence type="ECO:0000256" key="1">
    <source>
        <dbReference type="ARBA" id="ARBA00023125"/>
    </source>
</evidence>
<name>Q8FMW1_COREF</name>
<dbReference type="InterPro" id="IPR001647">
    <property type="entry name" value="HTH_TetR"/>
</dbReference>
<feature type="compositionally biased region" description="Low complexity" evidence="3">
    <location>
        <begin position="9"/>
        <end position="23"/>
    </location>
</feature>
<dbReference type="EMBL" id="BA000035">
    <property type="protein sequence ID" value="BAC19198.1"/>
    <property type="molecule type" value="Genomic_DNA"/>
</dbReference>
<feature type="domain" description="HTH tetR-type" evidence="4">
    <location>
        <begin position="38"/>
        <end position="98"/>
    </location>
</feature>
<evidence type="ECO:0000256" key="2">
    <source>
        <dbReference type="PROSITE-ProRule" id="PRU00335"/>
    </source>
</evidence>
<feature type="DNA-binding region" description="H-T-H motif" evidence="2">
    <location>
        <begin position="61"/>
        <end position="80"/>
    </location>
</feature>
<accession>C8NR02</accession>
<dbReference type="InterPro" id="IPR050109">
    <property type="entry name" value="HTH-type_TetR-like_transc_reg"/>
</dbReference>
<dbReference type="Pfam" id="PF17928">
    <property type="entry name" value="TetR_C_22"/>
    <property type="match status" value="1"/>
</dbReference>
<dbReference type="Pfam" id="PF00440">
    <property type="entry name" value="TetR_N"/>
    <property type="match status" value="1"/>
</dbReference>
<dbReference type="GO" id="GO:0003700">
    <property type="term" value="F:DNA-binding transcription factor activity"/>
    <property type="evidence" value="ECO:0007669"/>
    <property type="project" value="TreeGrafter"/>
</dbReference>
<dbReference type="PROSITE" id="PS50977">
    <property type="entry name" value="HTH_TETR_2"/>
    <property type="match status" value="1"/>
</dbReference>
<dbReference type="InterPro" id="IPR041674">
    <property type="entry name" value="TetR_C_22"/>
</dbReference>
<dbReference type="Gene3D" id="1.10.357.10">
    <property type="entry name" value="Tetracycline Repressor, domain 2"/>
    <property type="match status" value="1"/>
</dbReference>
<protein>
    <submittedName>
        <fullName evidence="5">Putative transcription regulator</fullName>
    </submittedName>
</protein>
<feature type="region of interest" description="Disordered" evidence="3">
    <location>
        <begin position="1"/>
        <end position="34"/>
    </location>
</feature>
<sequence>MDSSRDSDTAGTADPADPALDGTEILVPRRRPAQQRSRERFNRILTAARSVLVDLGFESFTFDEVAKRAEVPIGTLYQFFANKYVLICELDRVDNAEAVAELKKFSQQVPALQWPDILDEFIEHLAGLWREDPSRRAVWHAIQSTPATRATAAATEKEMLEIIAEVMRPLARGASYEERMSLAGLLVHTVSSLLNYAVRDIGSGPEYDEAFESIVEEIKRMLVSYLFSVATA</sequence>
<dbReference type="InterPro" id="IPR009057">
    <property type="entry name" value="Homeodomain-like_sf"/>
</dbReference>
<dbReference type="HOGENOM" id="CLU_069356_46_2_11"/>
<dbReference type="Proteomes" id="UP000001409">
    <property type="component" value="Chromosome"/>
</dbReference>
<keyword evidence="1 2" id="KW-0238">DNA-binding</keyword>
<evidence type="ECO:0000256" key="3">
    <source>
        <dbReference type="SAM" id="MobiDB-lite"/>
    </source>
</evidence>
<dbReference type="RefSeq" id="WP_006768393.1">
    <property type="nucleotide sequence ID" value="NC_004369.1"/>
</dbReference>
<reference evidence="5 6" key="1">
    <citation type="journal article" date="2003" name="Genome Res.">
        <title>Comparative complete genome sequence analysis of the amino acid replacements responsible for the thermostability of Corynebacterium efficiens.</title>
        <authorList>
            <person name="Nishio Y."/>
            <person name="Nakamura Y."/>
            <person name="Kawarabayasi Y."/>
            <person name="Usuda Y."/>
            <person name="Kimura E."/>
            <person name="Sugimoto S."/>
            <person name="Matsui K."/>
            <person name="Yamagishi A."/>
            <person name="Kikuchi H."/>
            <person name="Ikeo K."/>
            <person name="Gojobori T."/>
        </authorList>
    </citation>
    <scope>NUCLEOTIDE SEQUENCE [LARGE SCALE GENOMIC DNA]</scope>
    <source>
        <strain evidence="6">DSM 44549 / YS-314 / AJ 12310 / JCM 11189 / NBRC 100395</strain>
    </source>
</reference>
<evidence type="ECO:0000313" key="6">
    <source>
        <dbReference type="Proteomes" id="UP000001409"/>
    </source>
</evidence>
<evidence type="ECO:0000259" key="4">
    <source>
        <dbReference type="PROSITE" id="PS50977"/>
    </source>
</evidence>